<dbReference type="VEuPathDB" id="FungiDB:MMYC01_207128"/>
<proteinExistence type="predicted"/>
<sequence length="257" mass="29489">MTVELIAKKTRRPLVRLSAADLGTEEVQMEKRLMKWLDRATIWGSIVLIDEAEVYLEQRQSRDISRNALVTAFLRTMEYFPGLLFLTSNGIGLFDEAVMSRIHLAVRYERPTDEQRINIWRTLFDKLERDQRREAEVKQHPNGPGEGLGRRVKPKIIIPSTTRDVVLGRSQYATNLQLNGRDIRNLLLSAISLAQFESLRKATTTGKPLTEIEVTASQLEKVLKNKEQFNDDYKGATGFYPDQLAAERFIRAETPKN</sequence>
<feature type="domain" description="AAA+ ATPase lid" evidence="3">
    <location>
        <begin position="151"/>
        <end position="231"/>
    </location>
</feature>
<feature type="domain" description="ATPase AAA-type core" evidence="2">
    <location>
        <begin position="1"/>
        <end position="104"/>
    </location>
</feature>
<dbReference type="GO" id="GO:0005524">
    <property type="term" value="F:ATP binding"/>
    <property type="evidence" value="ECO:0007669"/>
    <property type="project" value="InterPro"/>
</dbReference>
<keyword evidence="5" id="KW-1185">Reference proteome</keyword>
<dbReference type="STRING" id="100816.A0A175VUK9"/>
<evidence type="ECO:0000256" key="1">
    <source>
        <dbReference type="SAM" id="MobiDB-lite"/>
    </source>
</evidence>
<dbReference type="OrthoDB" id="4590793at2759"/>
<dbReference type="Pfam" id="PF00004">
    <property type="entry name" value="AAA"/>
    <property type="match status" value="1"/>
</dbReference>
<dbReference type="EMBL" id="LCTW02000286">
    <property type="protein sequence ID" value="KXX75207.1"/>
    <property type="molecule type" value="Genomic_DNA"/>
</dbReference>
<name>A0A175VUK9_9PEZI</name>
<dbReference type="AlphaFoldDB" id="A0A175VUK9"/>
<dbReference type="Gene3D" id="3.40.50.300">
    <property type="entry name" value="P-loop containing nucleotide triphosphate hydrolases"/>
    <property type="match status" value="1"/>
</dbReference>
<reference evidence="4 5" key="1">
    <citation type="journal article" date="2016" name="Genome Announc.">
        <title>Genome Sequence of Madurella mycetomatis mm55, Isolated from a Human Mycetoma Case in Sudan.</title>
        <authorList>
            <person name="Smit S."/>
            <person name="Derks M.F."/>
            <person name="Bervoets S."/>
            <person name="Fahal A."/>
            <person name="van Leeuwen W."/>
            <person name="van Belkum A."/>
            <person name="van de Sande W.W."/>
        </authorList>
    </citation>
    <scope>NUCLEOTIDE SEQUENCE [LARGE SCALE GENOMIC DNA]</scope>
    <source>
        <strain evidence="5">mm55</strain>
    </source>
</reference>
<comment type="caution">
    <text evidence="4">The sequence shown here is derived from an EMBL/GenBank/DDBJ whole genome shotgun (WGS) entry which is preliminary data.</text>
</comment>
<gene>
    <name evidence="4" type="ORF">MMYC01_207128</name>
</gene>
<dbReference type="PANTHER" id="PTHR46411">
    <property type="entry name" value="FAMILY ATPASE, PUTATIVE-RELATED"/>
    <property type="match status" value="1"/>
</dbReference>
<dbReference type="InterPro" id="IPR003959">
    <property type="entry name" value="ATPase_AAA_core"/>
</dbReference>
<dbReference type="SUPFAM" id="SSF52540">
    <property type="entry name" value="P-loop containing nucleoside triphosphate hydrolases"/>
    <property type="match status" value="1"/>
</dbReference>
<evidence type="ECO:0000259" key="3">
    <source>
        <dbReference type="Pfam" id="PF23232"/>
    </source>
</evidence>
<evidence type="ECO:0000313" key="4">
    <source>
        <dbReference type="EMBL" id="KXX75207.1"/>
    </source>
</evidence>
<dbReference type="InterPro" id="IPR027417">
    <property type="entry name" value="P-loop_NTPase"/>
</dbReference>
<accession>A0A175VUK9</accession>
<dbReference type="Pfam" id="PF23232">
    <property type="entry name" value="AAA_lid_13"/>
    <property type="match status" value="1"/>
</dbReference>
<evidence type="ECO:0000313" key="5">
    <source>
        <dbReference type="Proteomes" id="UP000078237"/>
    </source>
</evidence>
<protein>
    <submittedName>
        <fullName evidence="4">ATPase family AAA domain-containing protein 3B</fullName>
    </submittedName>
</protein>
<dbReference type="Proteomes" id="UP000078237">
    <property type="component" value="Unassembled WGS sequence"/>
</dbReference>
<organism evidence="4 5">
    <name type="scientific">Madurella mycetomatis</name>
    <dbReference type="NCBI Taxonomy" id="100816"/>
    <lineage>
        <taxon>Eukaryota</taxon>
        <taxon>Fungi</taxon>
        <taxon>Dikarya</taxon>
        <taxon>Ascomycota</taxon>
        <taxon>Pezizomycotina</taxon>
        <taxon>Sordariomycetes</taxon>
        <taxon>Sordariomycetidae</taxon>
        <taxon>Sordariales</taxon>
        <taxon>Sordariales incertae sedis</taxon>
        <taxon>Madurella</taxon>
    </lineage>
</organism>
<dbReference type="GO" id="GO:0016887">
    <property type="term" value="F:ATP hydrolysis activity"/>
    <property type="evidence" value="ECO:0007669"/>
    <property type="project" value="InterPro"/>
</dbReference>
<feature type="region of interest" description="Disordered" evidence="1">
    <location>
        <begin position="132"/>
        <end position="151"/>
    </location>
</feature>
<dbReference type="InterPro" id="IPR056599">
    <property type="entry name" value="AAA_lid_fung"/>
</dbReference>
<evidence type="ECO:0000259" key="2">
    <source>
        <dbReference type="Pfam" id="PF00004"/>
    </source>
</evidence>
<dbReference type="PANTHER" id="PTHR46411:SF3">
    <property type="entry name" value="AAA+ ATPASE DOMAIN-CONTAINING PROTEIN"/>
    <property type="match status" value="1"/>
</dbReference>